<evidence type="ECO:0000313" key="2">
    <source>
        <dbReference type="EMBL" id="CAG7826009.1"/>
    </source>
</evidence>
<organism evidence="2 3">
    <name type="scientific">Allacma fusca</name>
    <dbReference type="NCBI Taxonomy" id="39272"/>
    <lineage>
        <taxon>Eukaryota</taxon>
        <taxon>Metazoa</taxon>
        <taxon>Ecdysozoa</taxon>
        <taxon>Arthropoda</taxon>
        <taxon>Hexapoda</taxon>
        <taxon>Collembola</taxon>
        <taxon>Symphypleona</taxon>
        <taxon>Sminthuridae</taxon>
        <taxon>Allacma</taxon>
    </lineage>
</organism>
<evidence type="ECO:0000313" key="3">
    <source>
        <dbReference type="Proteomes" id="UP000708208"/>
    </source>
</evidence>
<dbReference type="EMBL" id="CAJVCH010538242">
    <property type="protein sequence ID" value="CAG7826009.1"/>
    <property type="molecule type" value="Genomic_DNA"/>
</dbReference>
<evidence type="ECO:0000256" key="1">
    <source>
        <dbReference type="SAM" id="MobiDB-lite"/>
    </source>
</evidence>
<reference evidence="2" key="1">
    <citation type="submission" date="2021-06" db="EMBL/GenBank/DDBJ databases">
        <authorList>
            <person name="Hodson N. C."/>
            <person name="Mongue J. A."/>
            <person name="Jaron S. K."/>
        </authorList>
    </citation>
    <scope>NUCLEOTIDE SEQUENCE</scope>
</reference>
<dbReference type="Proteomes" id="UP000708208">
    <property type="component" value="Unassembled WGS sequence"/>
</dbReference>
<proteinExistence type="predicted"/>
<dbReference type="AlphaFoldDB" id="A0A8J2LMK6"/>
<accession>A0A8J2LMK6</accession>
<protein>
    <submittedName>
        <fullName evidence="2">Uncharacterized protein</fullName>
    </submittedName>
</protein>
<feature type="region of interest" description="Disordered" evidence="1">
    <location>
        <begin position="76"/>
        <end position="110"/>
    </location>
</feature>
<comment type="caution">
    <text evidence="2">The sequence shown here is derived from an EMBL/GenBank/DDBJ whole genome shotgun (WGS) entry which is preliminary data.</text>
</comment>
<sequence>PVALPEITTPTPEPPSQVVTYAPVVSNVGNTQNSSILNVPSSPPKNTPFDIWNSPPVVPLMSIVFDRLPTPPRRNSPISLIPQFGPRSSKYPPTVISPRPCPILSSISPL</sequence>
<feature type="non-terminal residue" evidence="2">
    <location>
        <position position="1"/>
    </location>
</feature>
<name>A0A8J2LMK6_9HEXA</name>
<keyword evidence="3" id="KW-1185">Reference proteome</keyword>
<gene>
    <name evidence="2" type="ORF">AFUS01_LOCUS36080</name>
</gene>